<reference evidence="4" key="1">
    <citation type="submission" date="2023-07" db="EMBL/GenBank/DDBJ databases">
        <title>draft genome sequence of fig (Ficus carica).</title>
        <authorList>
            <person name="Takahashi T."/>
            <person name="Nishimura K."/>
        </authorList>
    </citation>
    <scope>NUCLEOTIDE SEQUENCE</scope>
</reference>
<accession>A0AA88D4I1</accession>
<keyword evidence="1" id="KW-0862">Zinc</keyword>
<gene>
    <name evidence="4" type="ORF">TIFTF001_001366</name>
</gene>
<dbReference type="PROSITE" id="PS00028">
    <property type="entry name" value="ZINC_FINGER_C2H2_1"/>
    <property type="match status" value="1"/>
</dbReference>
<dbReference type="Proteomes" id="UP001187192">
    <property type="component" value="Unassembled WGS sequence"/>
</dbReference>
<dbReference type="PROSITE" id="PS50157">
    <property type="entry name" value="ZINC_FINGER_C2H2_2"/>
    <property type="match status" value="1"/>
</dbReference>
<feature type="domain" description="C2H2-type" evidence="3">
    <location>
        <begin position="292"/>
        <end position="319"/>
    </location>
</feature>
<evidence type="ECO:0000313" key="4">
    <source>
        <dbReference type="EMBL" id="GMN26649.1"/>
    </source>
</evidence>
<dbReference type="InterPro" id="IPR013087">
    <property type="entry name" value="Znf_C2H2_type"/>
</dbReference>
<evidence type="ECO:0000313" key="5">
    <source>
        <dbReference type="Proteomes" id="UP001187192"/>
    </source>
</evidence>
<feature type="compositionally biased region" description="Polar residues" evidence="2">
    <location>
        <begin position="186"/>
        <end position="225"/>
    </location>
</feature>
<proteinExistence type="predicted"/>
<evidence type="ECO:0000259" key="3">
    <source>
        <dbReference type="PROSITE" id="PS50157"/>
    </source>
</evidence>
<feature type="region of interest" description="Disordered" evidence="2">
    <location>
        <begin position="169"/>
        <end position="282"/>
    </location>
</feature>
<feature type="compositionally biased region" description="Polar residues" evidence="2">
    <location>
        <begin position="169"/>
        <end position="179"/>
    </location>
</feature>
<keyword evidence="1" id="KW-0479">Metal-binding</keyword>
<keyword evidence="1" id="KW-0863">Zinc-finger</keyword>
<feature type="compositionally biased region" description="Polar residues" evidence="2">
    <location>
        <begin position="242"/>
        <end position="267"/>
    </location>
</feature>
<dbReference type="GO" id="GO:0008270">
    <property type="term" value="F:zinc ion binding"/>
    <property type="evidence" value="ECO:0007669"/>
    <property type="project" value="UniProtKB-KW"/>
</dbReference>
<keyword evidence="5" id="KW-1185">Reference proteome</keyword>
<dbReference type="EMBL" id="BTGU01000001">
    <property type="protein sequence ID" value="GMN26649.1"/>
    <property type="molecule type" value="Genomic_DNA"/>
</dbReference>
<dbReference type="AlphaFoldDB" id="A0AA88D4I1"/>
<comment type="caution">
    <text evidence="4">The sequence shown here is derived from an EMBL/GenBank/DDBJ whole genome shotgun (WGS) entry which is preliminary data.</text>
</comment>
<evidence type="ECO:0000256" key="2">
    <source>
        <dbReference type="SAM" id="MobiDB-lite"/>
    </source>
</evidence>
<protein>
    <recommendedName>
        <fullName evidence="3">C2H2-type domain-containing protein</fullName>
    </recommendedName>
</protein>
<organism evidence="4 5">
    <name type="scientific">Ficus carica</name>
    <name type="common">Common fig</name>
    <dbReference type="NCBI Taxonomy" id="3494"/>
    <lineage>
        <taxon>Eukaryota</taxon>
        <taxon>Viridiplantae</taxon>
        <taxon>Streptophyta</taxon>
        <taxon>Embryophyta</taxon>
        <taxon>Tracheophyta</taxon>
        <taxon>Spermatophyta</taxon>
        <taxon>Magnoliopsida</taxon>
        <taxon>eudicotyledons</taxon>
        <taxon>Gunneridae</taxon>
        <taxon>Pentapetalae</taxon>
        <taxon>rosids</taxon>
        <taxon>fabids</taxon>
        <taxon>Rosales</taxon>
        <taxon>Moraceae</taxon>
        <taxon>Ficeae</taxon>
        <taxon>Ficus</taxon>
    </lineage>
</organism>
<evidence type="ECO:0000256" key="1">
    <source>
        <dbReference type="PROSITE-ProRule" id="PRU00042"/>
    </source>
</evidence>
<name>A0AA88D4I1_FICCA</name>
<sequence length="396" mass="44338">MAFSFNANSNSNQSNGLGLHNQPINGQFNVSNFNAILGARTYENVFVRSYPNRFISNINPTNQFTSQLGQSQRVTNELRNMCLVPQRIQVVQTVSIDYLPLQNPSILSIGAVGGQVRVIEVIRTQLIDSTSTRERFLGANHGSGVWINQGETHLQNQANHSTFAETQPFSGVSHYQNPNHDIGHSYVSSNCPNVTQSSGHYFHNSTSEPYNPHVQTPNSTIGDNNDFSDPEPLDVYFPPGANNPNPTQDNESQESVNNHDQGRNNISDDQEEYEIEGDGRTHSMPYRKYGPYTCPRCNRVFVTSQLFAAHIGSHYRNETLEQRRKRHLVKYGKKHMRLVKSRDEISIVPCKPFKEFAAMGRGRSGVAVDVRGDGDSHGSFGQEFVVAPLKQEPMDL</sequence>